<keyword evidence="6" id="KW-0906">Nuclear pore complex</keyword>
<dbReference type="GO" id="GO:0005643">
    <property type="term" value="C:nuclear pore"/>
    <property type="evidence" value="ECO:0007669"/>
    <property type="project" value="UniProtKB-SubCell"/>
</dbReference>
<keyword evidence="5" id="KW-0811">Translocation</keyword>
<keyword evidence="2" id="KW-0813">Transport</keyword>
<evidence type="ECO:0000256" key="4">
    <source>
        <dbReference type="ARBA" id="ARBA00022927"/>
    </source>
</evidence>
<evidence type="ECO:0000313" key="9">
    <source>
        <dbReference type="EMBL" id="KAF0306852.1"/>
    </source>
</evidence>
<dbReference type="PANTHER" id="PTHR13257:SF0">
    <property type="entry name" value="NUCLEAR PORE COMPLEX PROTEIN NUP88"/>
    <property type="match status" value="1"/>
</dbReference>
<keyword evidence="3" id="KW-0509">mRNA transport</keyword>
<dbReference type="GO" id="GO:0006406">
    <property type="term" value="P:mRNA export from nucleus"/>
    <property type="evidence" value="ECO:0007669"/>
    <property type="project" value="TreeGrafter"/>
</dbReference>
<evidence type="ECO:0000256" key="1">
    <source>
        <dbReference type="ARBA" id="ARBA00004567"/>
    </source>
</evidence>
<comment type="subcellular location">
    <subcellularLocation>
        <location evidence="1">Nucleus</location>
        <location evidence="1">Nuclear pore complex</location>
    </subcellularLocation>
</comment>
<proteinExistence type="predicted"/>
<evidence type="ECO:0000256" key="5">
    <source>
        <dbReference type="ARBA" id="ARBA00023010"/>
    </source>
</evidence>
<dbReference type="PANTHER" id="PTHR13257">
    <property type="entry name" value="NUCLEOPORIN NUP84-RELATED"/>
    <property type="match status" value="1"/>
</dbReference>
<dbReference type="InterPro" id="IPR019321">
    <property type="entry name" value="Nucleoporin_Nup88"/>
</dbReference>
<feature type="coiled-coil region" evidence="8">
    <location>
        <begin position="375"/>
        <end position="402"/>
    </location>
</feature>
<dbReference type="GO" id="GO:0017056">
    <property type="term" value="F:structural constituent of nuclear pore"/>
    <property type="evidence" value="ECO:0007669"/>
    <property type="project" value="InterPro"/>
</dbReference>
<accession>A0A6A4WWQ5</accession>
<dbReference type="GO" id="GO:0000056">
    <property type="term" value="P:ribosomal small subunit export from nucleus"/>
    <property type="evidence" value="ECO:0007669"/>
    <property type="project" value="InterPro"/>
</dbReference>
<protein>
    <submittedName>
        <fullName evidence="9">Nuclear pore complex protein Nup88</fullName>
    </submittedName>
</protein>
<sequence length="436" mass="46968">MRSHQVAERFFLCTKHVQVTKVRWHPESAGDCHLVVLCSDNYLRVYDVSSDLQTPSQALPLGATHSASLGGRPGSSFVRSLGEVAVSFAFGNRPPPPPPPADGQDQQKEDLREPLPVYILRGNGDIYITCINLAASRERFQVLGPVAMHPAAEDNYGTDACDLLCVGGGSPAVLVVATPTRLYHCVVLDRPADEADDGVASEASWSRYSSCLSLEPAAISLYVYESVEPDMVLAPADDDDAMTSPIRLHRDPASDCRSVGVTWPDPASDCRYFCSHAAGVHAVAMPLIAALERFASQPETSDEPLGEHPCIVEHLVSTRPVSSAPACPVIGLSVIPHPLLMVVLLATHECGDGVPPVSAGCSRTLGRREGRLARAERSSADMSELQARLDALQAKFDYQKRQVSLQQVNEQRQDQQLGGAVFRTAYPAQNRAGRSG</sequence>
<dbReference type="GO" id="GO:0000055">
    <property type="term" value="P:ribosomal large subunit export from nucleus"/>
    <property type="evidence" value="ECO:0007669"/>
    <property type="project" value="InterPro"/>
</dbReference>
<keyword evidence="4" id="KW-0653">Protein transport</keyword>
<keyword evidence="10" id="KW-1185">Reference proteome</keyword>
<evidence type="ECO:0000256" key="8">
    <source>
        <dbReference type="SAM" id="Coils"/>
    </source>
</evidence>
<dbReference type="GO" id="GO:0006606">
    <property type="term" value="P:protein import into nucleus"/>
    <property type="evidence" value="ECO:0007669"/>
    <property type="project" value="TreeGrafter"/>
</dbReference>
<dbReference type="AlphaFoldDB" id="A0A6A4WWQ5"/>
<dbReference type="InterPro" id="IPR037700">
    <property type="entry name" value="NUP88/NUP82"/>
</dbReference>
<dbReference type="EMBL" id="VIIS01000626">
    <property type="protein sequence ID" value="KAF0306852.1"/>
    <property type="molecule type" value="Genomic_DNA"/>
</dbReference>
<evidence type="ECO:0000256" key="7">
    <source>
        <dbReference type="ARBA" id="ARBA00023242"/>
    </source>
</evidence>
<gene>
    <name evidence="9" type="primary">Nup88</name>
    <name evidence="9" type="ORF">FJT64_021749</name>
</gene>
<organism evidence="9 10">
    <name type="scientific">Amphibalanus amphitrite</name>
    <name type="common">Striped barnacle</name>
    <name type="synonym">Balanus amphitrite</name>
    <dbReference type="NCBI Taxonomy" id="1232801"/>
    <lineage>
        <taxon>Eukaryota</taxon>
        <taxon>Metazoa</taxon>
        <taxon>Ecdysozoa</taxon>
        <taxon>Arthropoda</taxon>
        <taxon>Crustacea</taxon>
        <taxon>Multicrustacea</taxon>
        <taxon>Cirripedia</taxon>
        <taxon>Thoracica</taxon>
        <taxon>Thoracicalcarea</taxon>
        <taxon>Balanomorpha</taxon>
        <taxon>Balanoidea</taxon>
        <taxon>Balanidae</taxon>
        <taxon>Amphibalaninae</taxon>
        <taxon>Amphibalanus</taxon>
    </lineage>
</organism>
<keyword evidence="7" id="KW-0539">Nucleus</keyword>
<evidence type="ECO:0000256" key="6">
    <source>
        <dbReference type="ARBA" id="ARBA00023132"/>
    </source>
</evidence>
<dbReference type="Proteomes" id="UP000440578">
    <property type="component" value="Unassembled WGS sequence"/>
</dbReference>
<evidence type="ECO:0000256" key="3">
    <source>
        <dbReference type="ARBA" id="ARBA00022816"/>
    </source>
</evidence>
<evidence type="ECO:0000256" key="2">
    <source>
        <dbReference type="ARBA" id="ARBA00022448"/>
    </source>
</evidence>
<keyword evidence="8" id="KW-0175">Coiled coil</keyword>
<dbReference type="OrthoDB" id="341482at2759"/>
<evidence type="ECO:0000313" key="10">
    <source>
        <dbReference type="Proteomes" id="UP000440578"/>
    </source>
</evidence>
<name>A0A6A4WWQ5_AMPAM</name>
<dbReference type="Pfam" id="PF10168">
    <property type="entry name" value="Nup88"/>
    <property type="match status" value="1"/>
</dbReference>
<reference evidence="9 10" key="1">
    <citation type="submission" date="2019-07" db="EMBL/GenBank/DDBJ databases">
        <title>Draft genome assembly of a fouling barnacle, Amphibalanus amphitrite (Darwin, 1854): The first reference genome for Thecostraca.</title>
        <authorList>
            <person name="Kim W."/>
        </authorList>
    </citation>
    <scope>NUCLEOTIDE SEQUENCE [LARGE SCALE GENOMIC DNA]</scope>
    <source>
        <strain evidence="9">SNU_AA5</strain>
        <tissue evidence="9">Soma without cirri and trophi</tissue>
    </source>
</reference>
<comment type="caution">
    <text evidence="9">The sequence shown here is derived from an EMBL/GenBank/DDBJ whole genome shotgun (WGS) entry which is preliminary data.</text>
</comment>